<dbReference type="EMBL" id="OM810291">
    <property type="protein sequence ID" value="UOT58041.1"/>
    <property type="molecule type" value="Genomic_DNA"/>
</dbReference>
<dbReference type="InterPro" id="IPR057087">
    <property type="entry name" value="Gp12-like"/>
</dbReference>
<evidence type="ECO:0000259" key="1">
    <source>
        <dbReference type="Pfam" id="PF23961"/>
    </source>
</evidence>
<dbReference type="RefSeq" id="YP_010656750.1">
    <property type="nucleotide sequence ID" value="NC_070840.1"/>
</dbReference>
<accession>A0AAE9KJE5</accession>
<dbReference type="Proteomes" id="UP000830307">
    <property type="component" value="Segment"/>
</dbReference>
<dbReference type="GeneID" id="77932644"/>
<dbReference type="NCBIfam" id="NF047498">
    <property type="entry name" value="LIC_12616_fam"/>
    <property type="match status" value="1"/>
</dbReference>
<dbReference type="KEGG" id="vg:77932644"/>
<proteinExistence type="predicted"/>
<dbReference type="Pfam" id="PF23961">
    <property type="entry name" value="Phage_tail_terminator_9"/>
    <property type="match status" value="1"/>
</dbReference>
<organism evidence="2 3">
    <name type="scientific">Aeromonas phage ZPAH14</name>
    <dbReference type="NCBI Taxonomy" id="2924887"/>
    <lineage>
        <taxon>Viruses</taxon>
        <taxon>Duplodnaviria</taxon>
        <taxon>Heunggongvirae</taxon>
        <taxon>Uroviricota</taxon>
        <taxon>Caudoviricetes</taxon>
        <taxon>Chaseviridae</taxon>
        <taxon>Nefertitivirinae</taxon>
        <taxon>Shantouvirus</taxon>
        <taxon>Shantouvirus ZPAH14</taxon>
    </lineage>
</organism>
<reference evidence="2" key="1">
    <citation type="submission" date="2022-02" db="EMBL/GenBank/DDBJ databases">
        <title>The Aeromonas hydrophila phage ZPAH14.</title>
        <authorList>
            <person name="Li J."/>
        </authorList>
    </citation>
    <scope>NUCLEOTIDE SEQUENCE</scope>
</reference>
<evidence type="ECO:0000313" key="3">
    <source>
        <dbReference type="Proteomes" id="UP000830307"/>
    </source>
</evidence>
<feature type="domain" description="Phage neck terminator protein gp12-like" evidence="1">
    <location>
        <begin position="26"/>
        <end position="160"/>
    </location>
</feature>
<name>A0AAE9KJE5_9CAUD</name>
<protein>
    <recommendedName>
        <fullName evidence="1">Phage neck terminator protein gp12-like domain-containing protein</fullName>
    </recommendedName>
</protein>
<evidence type="ECO:0000313" key="2">
    <source>
        <dbReference type="EMBL" id="UOT58041.1"/>
    </source>
</evidence>
<sequence length="177" mass="20258">MEADDTPKMMKLVDLAIGQHRYTYEMKRNQPKPVGQFAGVLLLDEVNPGRDRNEVVPKADGTGFINRTTGVRLVTFQVLFTEGIPACSRFISSFTRQDVQDFMVREDLAVLRHKRVDNKTLTLETNWEIRESVLVECMVRRTFDTDIEVIEAVEAEGIYNEGPKKVDIEIKVNVKEP</sequence>
<keyword evidence="3" id="KW-1185">Reference proteome</keyword>